<dbReference type="GO" id="GO:0005524">
    <property type="term" value="F:ATP binding"/>
    <property type="evidence" value="ECO:0007669"/>
    <property type="project" value="UniProtKB-KW"/>
</dbReference>
<protein>
    <recommendedName>
        <fullName evidence="5">ABC transporter domain-containing protein</fullName>
    </recommendedName>
</protein>
<dbReference type="SUPFAM" id="SSF52540">
    <property type="entry name" value="P-loop containing nucleoside triphosphate hydrolases"/>
    <property type="match status" value="1"/>
</dbReference>
<gene>
    <name evidence="6" type="ORF">METZ01_LOCUS156509</name>
</gene>
<dbReference type="InterPro" id="IPR003593">
    <property type="entry name" value="AAA+_ATPase"/>
</dbReference>
<dbReference type="PANTHER" id="PTHR42711">
    <property type="entry name" value="ABC TRANSPORTER ATP-BINDING PROTEIN"/>
    <property type="match status" value="1"/>
</dbReference>
<sequence length="302" mass="34022">MNDSNAIQVKDLVKFYGKVQALSGVNLDVKRGEIYGFLGPNGAGKTTTIRCMLDLIRPQGGSISVLGLNPKAEPEVIKARVGYLPGELHMDENMTAKQIFRFFNHLRGNRSDWEFIEELSERLKLELKIPIKNFSKGNKQKVGIVMALMHRPELLLLDEPTGSLDPLMQQEVMRILIEARDNGATVFLSSHIISEVQAIADRVAIIRKGIIVEVVETTALLKRSMRQVRIRFQQPTEAEEIYKLPGVELIAKDDSMGVSLKFEGEMDALIKTVAKYPVNDFETERASLEEIFLAYYEGQEDN</sequence>
<name>A0A382AQ46_9ZZZZ</name>
<accession>A0A382AQ46</accession>
<dbReference type="PANTHER" id="PTHR42711:SF5">
    <property type="entry name" value="ABC TRANSPORTER ATP-BINDING PROTEIN NATA"/>
    <property type="match status" value="1"/>
</dbReference>
<evidence type="ECO:0000256" key="2">
    <source>
        <dbReference type="ARBA" id="ARBA00022448"/>
    </source>
</evidence>
<evidence type="ECO:0000256" key="4">
    <source>
        <dbReference type="ARBA" id="ARBA00022840"/>
    </source>
</evidence>
<evidence type="ECO:0000313" key="6">
    <source>
        <dbReference type="EMBL" id="SVB03655.1"/>
    </source>
</evidence>
<organism evidence="6">
    <name type="scientific">marine metagenome</name>
    <dbReference type="NCBI Taxonomy" id="408172"/>
    <lineage>
        <taxon>unclassified sequences</taxon>
        <taxon>metagenomes</taxon>
        <taxon>ecological metagenomes</taxon>
    </lineage>
</organism>
<dbReference type="Pfam" id="PF13732">
    <property type="entry name" value="DrrA1-3_C"/>
    <property type="match status" value="1"/>
</dbReference>
<dbReference type="PROSITE" id="PS00211">
    <property type="entry name" value="ABC_TRANSPORTER_1"/>
    <property type="match status" value="1"/>
</dbReference>
<dbReference type="InterPro" id="IPR025302">
    <property type="entry name" value="DrrA1/2-like_C"/>
</dbReference>
<dbReference type="CDD" id="cd03230">
    <property type="entry name" value="ABC_DR_subfamily_A"/>
    <property type="match status" value="1"/>
</dbReference>
<dbReference type="PROSITE" id="PS50893">
    <property type="entry name" value="ABC_TRANSPORTER_2"/>
    <property type="match status" value="1"/>
</dbReference>
<dbReference type="Pfam" id="PF00005">
    <property type="entry name" value="ABC_tran"/>
    <property type="match status" value="1"/>
</dbReference>
<evidence type="ECO:0000259" key="5">
    <source>
        <dbReference type="PROSITE" id="PS50893"/>
    </source>
</evidence>
<dbReference type="EMBL" id="UINC01026356">
    <property type="protein sequence ID" value="SVB03655.1"/>
    <property type="molecule type" value="Genomic_DNA"/>
</dbReference>
<dbReference type="SMART" id="SM00382">
    <property type="entry name" value="AAA"/>
    <property type="match status" value="1"/>
</dbReference>
<dbReference type="AlphaFoldDB" id="A0A382AQ46"/>
<dbReference type="InterPro" id="IPR017871">
    <property type="entry name" value="ABC_transporter-like_CS"/>
</dbReference>
<evidence type="ECO:0000256" key="1">
    <source>
        <dbReference type="ARBA" id="ARBA00005417"/>
    </source>
</evidence>
<proteinExistence type="inferred from homology"/>
<dbReference type="InterPro" id="IPR050763">
    <property type="entry name" value="ABC_transporter_ATP-binding"/>
</dbReference>
<feature type="domain" description="ABC transporter" evidence="5">
    <location>
        <begin position="7"/>
        <end position="233"/>
    </location>
</feature>
<keyword evidence="3" id="KW-0547">Nucleotide-binding</keyword>
<keyword evidence="4" id="KW-0067">ATP-binding</keyword>
<dbReference type="InterPro" id="IPR003439">
    <property type="entry name" value="ABC_transporter-like_ATP-bd"/>
</dbReference>
<comment type="similarity">
    <text evidence="1">Belongs to the ABC transporter superfamily.</text>
</comment>
<dbReference type="Gene3D" id="3.40.50.300">
    <property type="entry name" value="P-loop containing nucleotide triphosphate hydrolases"/>
    <property type="match status" value="1"/>
</dbReference>
<evidence type="ECO:0000256" key="3">
    <source>
        <dbReference type="ARBA" id="ARBA00022741"/>
    </source>
</evidence>
<dbReference type="InterPro" id="IPR027417">
    <property type="entry name" value="P-loop_NTPase"/>
</dbReference>
<keyword evidence="2" id="KW-0813">Transport</keyword>
<reference evidence="6" key="1">
    <citation type="submission" date="2018-05" db="EMBL/GenBank/DDBJ databases">
        <authorList>
            <person name="Lanie J.A."/>
            <person name="Ng W.-L."/>
            <person name="Kazmierczak K.M."/>
            <person name="Andrzejewski T.M."/>
            <person name="Davidsen T.M."/>
            <person name="Wayne K.J."/>
            <person name="Tettelin H."/>
            <person name="Glass J.I."/>
            <person name="Rusch D."/>
            <person name="Podicherti R."/>
            <person name="Tsui H.-C.T."/>
            <person name="Winkler M.E."/>
        </authorList>
    </citation>
    <scope>NUCLEOTIDE SEQUENCE</scope>
</reference>
<dbReference type="GO" id="GO:0016887">
    <property type="term" value="F:ATP hydrolysis activity"/>
    <property type="evidence" value="ECO:0007669"/>
    <property type="project" value="InterPro"/>
</dbReference>